<proteinExistence type="predicted"/>
<gene>
    <name evidence="2" type="ORF">AB1Y20_011502</name>
</gene>
<evidence type="ECO:0000313" key="3">
    <source>
        <dbReference type="Proteomes" id="UP001515480"/>
    </source>
</evidence>
<evidence type="ECO:0000313" key="2">
    <source>
        <dbReference type="EMBL" id="KAL1499294.1"/>
    </source>
</evidence>
<dbReference type="InterPro" id="IPR012337">
    <property type="entry name" value="RNaseH-like_sf"/>
</dbReference>
<dbReference type="GO" id="GO:0046983">
    <property type="term" value="F:protein dimerization activity"/>
    <property type="evidence" value="ECO:0007669"/>
    <property type="project" value="InterPro"/>
</dbReference>
<dbReference type="Pfam" id="PF05699">
    <property type="entry name" value="Dimer_Tnp_hAT"/>
    <property type="match status" value="1"/>
</dbReference>
<dbReference type="SUPFAM" id="SSF53098">
    <property type="entry name" value="Ribonuclease H-like"/>
    <property type="match status" value="1"/>
</dbReference>
<dbReference type="EMBL" id="JBGBPQ010000025">
    <property type="protein sequence ID" value="KAL1499294.1"/>
    <property type="molecule type" value="Genomic_DNA"/>
</dbReference>
<dbReference type="Proteomes" id="UP001515480">
    <property type="component" value="Unassembled WGS sequence"/>
</dbReference>
<protein>
    <recommendedName>
        <fullName evidence="1">HAT C-terminal dimerisation domain-containing protein</fullName>
    </recommendedName>
</protein>
<keyword evidence="3" id="KW-1185">Reference proteome</keyword>
<sequence>MAVAKATSLGLVGRLVKLPQKEVRYFAAGTTLGRVRGVAFRHALLRPRDHKNRWEYLHSPFHAAAYALDPSNLNVVKDIDGHVQKGLFLVFERLCIRDVMLQKNVDVSSAEKIKEAACLYTGSHNAVIKRVAQVEREFALYQQGQSPFNSSSAKYNATLMTPASWWELYGAHVPMLQGIAKRVLAQVASAFAAERNWSVYGQVKSERKLRLTHGHADARVYCHEALQLHEKLLKVATDEHEFVGFSDSDDSDADSNACADDQDEIPLTALMR</sequence>
<dbReference type="InterPro" id="IPR008906">
    <property type="entry name" value="HATC_C_dom"/>
</dbReference>
<evidence type="ECO:0000259" key="1">
    <source>
        <dbReference type="Pfam" id="PF05699"/>
    </source>
</evidence>
<feature type="domain" description="HAT C-terminal dimerisation" evidence="1">
    <location>
        <begin position="158"/>
        <end position="224"/>
    </location>
</feature>
<reference evidence="2 3" key="1">
    <citation type="journal article" date="2024" name="Science">
        <title>Giant polyketide synthase enzymes in the biosynthesis of giant marine polyether toxins.</title>
        <authorList>
            <person name="Fallon T.R."/>
            <person name="Shende V.V."/>
            <person name="Wierzbicki I.H."/>
            <person name="Pendleton A.L."/>
            <person name="Watervoot N.F."/>
            <person name="Auber R.P."/>
            <person name="Gonzalez D.J."/>
            <person name="Wisecaver J.H."/>
            <person name="Moore B.S."/>
        </authorList>
    </citation>
    <scope>NUCLEOTIDE SEQUENCE [LARGE SCALE GENOMIC DNA]</scope>
    <source>
        <strain evidence="2 3">12B1</strain>
    </source>
</reference>
<name>A0AB34IGM3_PRYPA</name>
<accession>A0AB34IGM3</accession>
<organism evidence="2 3">
    <name type="scientific">Prymnesium parvum</name>
    <name type="common">Toxic golden alga</name>
    <dbReference type="NCBI Taxonomy" id="97485"/>
    <lineage>
        <taxon>Eukaryota</taxon>
        <taxon>Haptista</taxon>
        <taxon>Haptophyta</taxon>
        <taxon>Prymnesiophyceae</taxon>
        <taxon>Prymnesiales</taxon>
        <taxon>Prymnesiaceae</taxon>
        <taxon>Prymnesium</taxon>
    </lineage>
</organism>
<dbReference type="AlphaFoldDB" id="A0AB34IGM3"/>
<comment type="caution">
    <text evidence="2">The sequence shown here is derived from an EMBL/GenBank/DDBJ whole genome shotgun (WGS) entry which is preliminary data.</text>
</comment>